<feature type="domain" description="PAS" evidence="1">
    <location>
        <begin position="23"/>
        <end position="82"/>
    </location>
</feature>
<dbReference type="CDD" id="cd00130">
    <property type="entry name" value="PAS"/>
    <property type="match status" value="1"/>
</dbReference>
<dbReference type="EMBL" id="WIXI01000037">
    <property type="protein sequence ID" value="MQY45762.1"/>
    <property type="molecule type" value="Genomic_DNA"/>
</dbReference>
<evidence type="ECO:0000313" key="2">
    <source>
        <dbReference type="EMBL" id="MQY45762.1"/>
    </source>
</evidence>
<evidence type="ECO:0000259" key="1">
    <source>
        <dbReference type="PROSITE" id="PS50112"/>
    </source>
</evidence>
<name>A0A6A8A3E9_9HYPH</name>
<evidence type="ECO:0000313" key="3">
    <source>
        <dbReference type="Proteomes" id="UP000435138"/>
    </source>
</evidence>
<accession>A0A6A8A3E9</accession>
<organism evidence="2 3">
    <name type="scientific">Endobacterium cereale</name>
    <dbReference type="NCBI Taxonomy" id="2663029"/>
    <lineage>
        <taxon>Bacteria</taxon>
        <taxon>Pseudomonadati</taxon>
        <taxon>Pseudomonadota</taxon>
        <taxon>Alphaproteobacteria</taxon>
        <taxon>Hyphomicrobiales</taxon>
        <taxon>Rhizobiaceae</taxon>
        <taxon>Endobacterium</taxon>
    </lineage>
</organism>
<sequence>MRLLNDVLFVAEISEAAPPEAGFFSWDVGDNILRADGALALLFGLHPRDAAAGLSIEVYMERVHPEDRPRLARKIRDSIVADRPQQETYRVLNSLNEYSWVTGYGRGFRNELGDTVRYVGIVVHASEEARGADLQH</sequence>
<reference evidence="2 3" key="1">
    <citation type="submission" date="2019-11" db="EMBL/GenBank/DDBJ databases">
        <title>Genome analysis of Rhizobacterium cereale a novel genus and species isolated from maize roots in North Spain.</title>
        <authorList>
            <person name="Menendez E."/>
            <person name="Flores-Felix J.D."/>
            <person name="Ramirez-Bahena M.-H."/>
            <person name="Igual J.M."/>
            <person name="Garcia-Fraile P."/>
            <person name="Peix A."/>
            <person name="Velazquez E."/>
        </authorList>
    </citation>
    <scope>NUCLEOTIDE SEQUENCE [LARGE SCALE GENOMIC DNA]</scope>
    <source>
        <strain evidence="2 3">RZME27</strain>
    </source>
</reference>
<dbReference type="Pfam" id="PF08447">
    <property type="entry name" value="PAS_3"/>
    <property type="match status" value="1"/>
</dbReference>
<dbReference type="Gene3D" id="3.30.450.20">
    <property type="entry name" value="PAS domain"/>
    <property type="match status" value="1"/>
</dbReference>
<dbReference type="InterPro" id="IPR013655">
    <property type="entry name" value="PAS_fold_3"/>
</dbReference>
<dbReference type="SUPFAM" id="SSF55785">
    <property type="entry name" value="PYP-like sensor domain (PAS domain)"/>
    <property type="match status" value="1"/>
</dbReference>
<keyword evidence="3" id="KW-1185">Reference proteome</keyword>
<proteinExistence type="predicted"/>
<dbReference type="PROSITE" id="PS50112">
    <property type="entry name" value="PAS"/>
    <property type="match status" value="1"/>
</dbReference>
<gene>
    <name evidence="2" type="ORF">GAO09_06765</name>
</gene>
<dbReference type="InterPro" id="IPR000014">
    <property type="entry name" value="PAS"/>
</dbReference>
<protein>
    <submittedName>
        <fullName evidence="2">PAS domain-containing protein</fullName>
    </submittedName>
</protein>
<dbReference type="AlphaFoldDB" id="A0A6A8A3E9"/>
<comment type="caution">
    <text evidence="2">The sequence shown here is derived from an EMBL/GenBank/DDBJ whole genome shotgun (WGS) entry which is preliminary data.</text>
</comment>
<dbReference type="InterPro" id="IPR035965">
    <property type="entry name" value="PAS-like_dom_sf"/>
</dbReference>
<dbReference type="Proteomes" id="UP000435138">
    <property type="component" value="Unassembled WGS sequence"/>
</dbReference>